<dbReference type="Pfam" id="PF13847">
    <property type="entry name" value="Methyltransf_31"/>
    <property type="match status" value="1"/>
</dbReference>
<feature type="domain" description="Methyltransferase" evidence="1">
    <location>
        <begin position="41"/>
        <end position="148"/>
    </location>
</feature>
<name>A0A8H7LNX2_9AGAM</name>
<protein>
    <submittedName>
        <fullName evidence="2">Methyltransferase domain</fullName>
    </submittedName>
</protein>
<comment type="caution">
    <text evidence="2">The sequence shown here is derived from an EMBL/GenBank/DDBJ whole genome shotgun (WGS) entry which is preliminary data.</text>
</comment>
<dbReference type="GO" id="GO:0008168">
    <property type="term" value="F:methyltransferase activity"/>
    <property type="evidence" value="ECO:0007669"/>
    <property type="project" value="UniProtKB-KW"/>
</dbReference>
<reference evidence="2" key="1">
    <citation type="submission" date="2020-09" db="EMBL/GenBank/DDBJ databases">
        <title>Comparative genome analyses of four rice-infecting Rhizoctonia solani isolates reveal extensive enrichment of homogalacturonan modification genes.</title>
        <authorList>
            <person name="Lee D.-Y."/>
            <person name="Jeon J."/>
            <person name="Kim K.-T."/>
            <person name="Cheong K."/>
            <person name="Song H."/>
            <person name="Choi G."/>
            <person name="Ko J."/>
            <person name="Opiyo S.O."/>
            <person name="Zuo S."/>
            <person name="Madhav S."/>
            <person name="Lee Y.-H."/>
            <person name="Wang G.-L."/>
        </authorList>
    </citation>
    <scope>NUCLEOTIDE SEQUENCE</scope>
    <source>
        <strain evidence="2">AG1-IA YN-7</strain>
    </source>
</reference>
<evidence type="ECO:0000313" key="2">
    <source>
        <dbReference type="EMBL" id="KAF8685485.1"/>
    </source>
</evidence>
<dbReference type="PANTHER" id="PTHR43861">
    <property type="entry name" value="TRANS-ACONITATE 2-METHYLTRANSFERASE-RELATED"/>
    <property type="match status" value="1"/>
</dbReference>
<dbReference type="PANTHER" id="PTHR43861:SF1">
    <property type="entry name" value="TRANS-ACONITATE 2-METHYLTRANSFERASE"/>
    <property type="match status" value="1"/>
</dbReference>
<dbReference type="InterPro" id="IPR025714">
    <property type="entry name" value="Methyltranfer_dom"/>
</dbReference>
<keyword evidence="2" id="KW-0489">Methyltransferase</keyword>
<gene>
    <name evidence="2" type="ORF">RHS04_00571</name>
</gene>
<dbReference type="CDD" id="cd02440">
    <property type="entry name" value="AdoMet_MTases"/>
    <property type="match status" value="1"/>
</dbReference>
<dbReference type="Proteomes" id="UP000650582">
    <property type="component" value="Unassembled WGS sequence"/>
</dbReference>
<dbReference type="EMBL" id="JACYCC010000021">
    <property type="protein sequence ID" value="KAF8685485.1"/>
    <property type="molecule type" value="Genomic_DNA"/>
</dbReference>
<keyword evidence="2" id="KW-0808">Transferase</keyword>
<evidence type="ECO:0000259" key="1">
    <source>
        <dbReference type="Pfam" id="PF13847"/>
    </source>
</evidence>
<dbReference type="InterPro" id="IPR029063">
    <property type="entry name" value="SAM-dependent_MTases_sf"/>
</dbReference>
<evidence type="ECO:0000313" key="3">
    <source>
        <dbReference type="Proteomes" id="UP000650582"/>
    </source>
</evidence>
<dbReference type="AlphaFoldDB" id="A0A8H7LNX2"/>
<dbReference type="Gene3D" id="3.40.50.150">
    <property type="entry name" value="Vaccinia Virus protein VP39"/>
    <property type="match status" value="1"/>
</dbReference>
<dbReference type="SUPFAM" id="SSF53335">
    <property type="entry name" value="S-adenosyl-L-methionine-dependent methyltransferases"/>
    <property type="match status" value="1"/>
</dbReference>
<proteinExistence type="predicted"/>
<accession>A0A8H7LNX2</accession>
<dbReference type="GO" id="GO:0032259">
    <property type="term" value="P:methylation"/>
    <property type="evidence" value="ECO:0007669"/>
    <property type="project" value="UniProtKB-KW"/>
</dbReference>
<sequence>MVQLVVTPPPTWSPTLYNNYVDFVYSDVSTGPLFELVSLQPGERVADMGCGTGELTLRLQQLVGEQGLVLGVDYSEEMLEVAKANGVKNLACCDLQDFVLPDRLKLLSGTFDAVFTNSALHWCSRDPRGPVRAAKSLLKPGGRFVGEFCGYMTGLGIRSAFSHVLKQRGIQLPNPWFLPQPAQYAKILESEGFVVEHVSLNPRVLPLSGSLIGFLRAVYRIGLLKDMSDEEADQIMHEVSDICQVDQKDSDGVWYNMHVTLRFRAIAPSTV</sequence>
<organism evidence="2 3">
    <name type="scientific">Rhizoctonia solani</name>
    <dbReference type="NCBI Taxonomy" id="456999"/>
    <lineage>
        <taxon>Eukaryota</taxon>
        <taxon>Fungi</taxon>
        <taxon>Dikarya</taxon>
        <taxon>Basidiomycota</taxon>
        <taxon>Agaricomycotina</taxon>
        <taxon>Agaricomycetes</taxon>
        <taxon>Cantharellales</taxon>
        <taxon>Ceratobasidiaceae</taxon>
        <taxon>Rhizoctonia</taxon>
    </lineage>
</organism>